<feature type="region of interest" description="Disordered" evidence="7">
    <location>
        <begin position="260"/>
        <end position="305"/>
    </location>
</feature>
<dbReference type="PANTHER" id="PTHR20426:SF0">
    <property type="entry name" value="18S RRNA AMINOCARBOXYPROPYLTRANSFERASE"/>
    <property type="match status" value="1"/>
</dbReference>
<reference evidence="10 11" key="1">
    <citation type="journal article" date="2019" name="BMC Genomics">
        <title>New insights from Opisthorchis felineus genome: update on genomics of the epidemiologically important liver flukes.</title>
        <authorList>
            <person name="Ershov N.I."/>
            <person name="Mordvinov V.A."/>
            <person name="Prokhortchouk E.B."/>
            <person name="Pakharukova M.Y."/>
            <person name="Gunbin K.V."/>
            <person name="Ustyantsev K."/>
            <person name="Genaev M.A."/>
            <person name="Blinov A.G."/>
            <person name="Mazur A."/>
            <person name="Boulygina E."/>
            <person name="Tsygankova S."/>
            <person name="Khrameeva E."/>
            <person name="Chekanov N."/>
            <person name="Fan G."/>
            <person name="Xiao A."/>
            <person name="Zhang H."/>
            <person name="Xu X."/>
            <person name="Yang H."/>
            <person name="Solovyev V."/>
            <person name="Lee S.M."/>
            <person name="Liu X."/>
            <person name="Afonnikov D.A."/>
            <person name="Skryabin K.G."/>
        </authorList>
    </citation>
    <scope>NUCLEOTIDE SEQUENCE [LARGE SCALE GENOMIC DNA]</scope>
    <source>
        <strain evidence="10">AK-0245</strain>
        <tissue evidence="10">Whole organism</tissue>
    </source>
</reference>
<dbReference type="PANTHER" id="PTHR20426">
    <property type="entry name" value="RIBOSOME BIOGENESIS PROTEIN TSR3 HOMOLOG"/>
    <property type="match status" value="1"/>
</dbReference>
<evidence type="ECO:0000256" key="5">
    <source>
        <dbReference type="ARBA" id="ARBA00022691"/>
    </source>
</evidence>
<comment type="caution">
    <text evidence="10">The sequence shown here is derived from an EMBL/GenBank/DDBJ whole genome shotgun (WGS) entry which is preliminary data.</text>
</comment>
<gene>
    <name evidence="10" type="ORF">CRM22_005455</name>
</gene>
<dbReference type="Proteomes" id="UP000308267">
    <property type="component" value="Unassembled WGS sequence"/>
</dbReference>
<dbReference type="NCBIfam" id="NF002621">
    <property type="entry name" value="PRK02287.1"/>
    <property type="match status" value="1"/>
</dbReference>
<dbReference type="AlphaFoldDB" id="A0A4S2LSC7"/>
<dbReference type="HAMAP" id="MF_01116">
    <property type="entry name" value="TSR3"/>
    <property type="match status" value="1"/>
</dbReference>
<accession>A0A4S2LSC7</accession>
<comment type="function">
    <text evidence="6">Aminocarboxypropyltransferase that catalyzes the aminocarboxypropyl transfer on pseudouridine in 18S rRNA. It constitutes the last step in biosynthesis of the hypermodified N1-methyl-N3-(3-amino-3-carboxypropyl) pseudouridine (m1acp3-Psi).</text>
</comment>
<evidence type="ECO:0000313" key="10">
    <source>
        <dbReference type="EMBL" id="TGZ66186.1"/>
    </source>
</evidence>
<keyword evidence="4 6" id="KW-0808">Transferase</keyword>
<dbReference type="Pfam" id="PF04034">
    <property type="entry name" value="Ribo_biogen_C"/>
    <property type="match status" value="1"/>
</dbReference>
<proteinExistence type="inferred from homology"/>
<dbReference type="InterPro" id="IPR029063">
    <property type="entry name" value="SAM-dependent_MTases_sf"/>
</dbReference>
<feature type="compositionally biased region" description="Basic and acidic residues" evidence="7">
    <location>
        <begin position="39"/>
        <end position="52"/>
    </location>
</feature>
<dbReference type="Pfam" id="PF13489">
    <property type="entry name" value="Methyltransf_23"/>
    <property type="match status" value="1"/>
</dbReference>
<dbReference type="Pfam" id="PF04068">
    <property type="entry name" value="Fer4_RLI"/>
    <property type="match status" value="1"/>
</dbReference>
<evidence type="ECO:0000259" key="9">
    <source>
        <dbReference type="Pfam" id="PF04068"/>
    </source>
</evidence>
<dbReference type="Gene3D" id="3.40.50.150">
    <property type="entry name" value="Vaccinia Virus protein VP39"/>
    <property type="match status" value="1"/>
</dbReference>
<evidence type="ECO:0000256" key="3">
    <source>
        <dbReference type="ARBA" id="ARBA00022552"/>
    </source>
</evidence>
<feature type="domain" description="RNase L inhibitor RLI-like possible metal-binding" evidence="9">
    <location>
        <begin position="69"/>
        <end position="98"/>
    </location>
</feature>
<dbReference type="InterPro" id="IPR022968">
    <property type="entry name" value="Tsr3-like"/>
</dbReference>
<feature type="compositionally biased region" description="Polar residues" evidence="7">
    <location>
        <begin position="293"/>
        <end position="305"/>
    </location>
</feature>
<dbReference type="EMBL" id="SJOL01006463">
    <property type="protein sequence ID" value="TGZ66186.1"/>
    <property type="molecule type" value="Genomic_DNA"/>
</dbReference>
<feature type="domain" description="16S/18S rRNA aminocarboxypropyltransferase Tsr3 C-terminal" evidence="8">
    <location>
        <begin position="104"/>
        <end position="231"/>
    </location>
</feature>
<feature type="region of interest" description="Disordered" evidence="7">
    <location>
        <begin position="34"/>
        <end position="61"/>
    </location>
</feature>
<evidence type="ECO:0000256" key="2">
    <source>
        <dbReference type="ARBA" id="ARBA00022517"/>
    </source>
</evidence>
<keyword evidence="1" id="KW-0963">Cytoplasm</keyword>
<dbReference type="InterPro" id="IPR007177">
    <property type="entry name" value="Tsr3_C"/>
</dbReference>
<comment type="catalytic activity">
    <reaction evidence="6">
        <text>an N(1)-methylpseudouridine in rRNA + S-adenosyl-L-methionine = N(1)-methyl-N(3)-[(3S)-3-amino-3-carboxypropyl]pseudouridine in rRNA + S-methyl-5'-thioadenosine + H(+)</text>
        <dbReference type="Rhea" id="RHEA:63296"/>
        <dbReference type="Rhea" id="RHEA-COMP:11634"/>
        <dbReference type="Rhea" id="RHEA-COMP:16310"/>
        <dbReference type="ChEBI" id="CHEBI:15378"/>
        <dbReference type="ChEBI" id="CHEBI:17509"/>
        <dbReference type="ChEBI" id="CHEBI:59789"/>
        <dbReference type="ChEBI" id="CHEBI:74890"/>
        <dbReference type="ChEBI" id="CHEBI:146234"/>
        <dbReference type="EC" id="2.5.1.157"/>
    </reaction>
</comment>
<evidence type="ECO:0000256" key="4">
    <source>
        <dbReference type="ARBA" id="ARBA00022679"/>
    </source>
</evidence>
<dbReference type="InterPro" id="IPR007209">
    <property type="entry name" value="RNaseL-inhib-like_metal-bd_dom"/>
</dbReference>
<comment type="similarity">
    <text evidence="6">Belongs to the TDD superfamily. TSR3 family.</text>
</comment>
<keyword evidence="11" id="KW-1185">Reference proteome</keyword>
<name>A0A4S2LSC7_OPIFE</name>
<feature type="binding site" evidence="6">
    <location>
        <position position="82"/>
    </location>
    <ligand>
        <name>S-adenosyl-L-methionine</name>
        <dbReference type="ChEBI" id="CHEBI:59789"/>
    </ligand>
</feature>
<keyword evidence="5 6" id="KW-0949">S-adenosyl-L-methionine</keyword>
<comment type="caution">
    <text evidence="6">Lacks conserved residue(s) required for the propagation of feature annotation.</text>
</comment>
<dbReference type="GO" id="GO:0106388">
    <property type="term" value="F:rRNA small subunit aminocarboxypropyltransferase activity"/>
    <property type="evidence" value="ECO:0007669"/>
    <property type="project" value="UniProtKB-EC"/>
</dbReference>
<dbReference type="GO" id="GO:1904047">
    <property type="term" value="F:S-adenosyl-L-methionine binding"/>
    <property type="evidence" value="ECO:0007669"/>
    <property type="project" value="UniProtKB-UniRule"/>
</dbReference>
<dbReference type="OrthoDB" id="10262062at2759"/>
<dbReference type="SUPFAM" id="SSF53335">
    <property type="entry name" value="S-adenosyl-L-methionine-dependent methyltransferases"/>
    <property type="match status" value="1"/>
</dbReference>
<keyword evidence="3 6" id="KW-0698">rRNA processing</keyword>
<sequence length="611" mass="68861">MTRRRHPIHFHFVSNGHLMRPKRSRRNMPARLRVPFQRDILDPDSHSGDGDKSVSSSESDSSEQLVSTALWDFEQCDPRRCSGRKLVRMGLTRLLRLNEGFGGVVLAPTATCVLSPSTDRDLMYGGGLAVVDCSWAQLETTAFKKLKYRHGRLLPYLVAANPVKYGQPFQLSCAEALAAGLYILNRPAQAIQLLDKFSWGHSFITLNQQLLDAYSHCSTSEELLEAQAQFMDKPKPDRGLSTPQSYSDIYAELDRDMETYSDSVSDEEQAQGLEPSTVPDLSAKDVKPEASLSPESTPTEPDQHQLESILSKQVDSLIDQFNRKKLIREAGKNWDRFYNRNGTRFFKDRHWTTREFTELLLLRAGPEQNHERSEYSAPLSILEVGCGVGNFLLPLLEDLVSSADGSCSSSDSNRHSHCLNRLTTASNVYACDISQRAVHMFNDRAFRSGLDCTAFVCDISKDGALKEQLYQHQTSANHTVSSLDLVTLIFVLSALNPDDMVTCLKNIKSVLKHGGRLLFRDYGIHDHAQLRFGRGTRLSRERPSYARQDGTLSYFFEKSELEALFGEAGFRTVRCEYVYKHTTNVSENLSVRRVFLQAVAERLVEDQTLPA</sequence>
<dbReference type="EC" id="2.5.1.157" evidence="6"/>
<organism evidence="10 11">
    <name type="scientific">Opisthorchis felineus</name>
    <dbReference type="NCBI Taxonomy" id="147828"/>
    <lineage>
        <taxon>Eukaryota</taxon>
        <taxon>Metazoa</taxon>
        <taxon>Spiralia</taxon>
        <taxon>Lophotrochozoa</taxon>
        <taxon>Platyhelminthes</taxon>
        <taxon>Trematoda</taxon>
        <taxon>Digenea</taxon>
        <taxon>Opisthorchiida</taxon>
        <taxon>Opisthorchiata</taxon>
        <taxon>Opisthorchiidae</taxon>
        <taxon>Opisthorchis</taxon>
    </lineage>
</organism>
<dbReference type="GO" id="GO:0030490">
    <property type="term" value="P:maturation of SSU-rRNA"/>
    <property type="evidence" value="ECO:0007669"/>
    <property type="project" value="TreeGrafter"/>
</dbReference>
<feature type="binding site" evidence="6">
    <location>
        <position position="154"/>
    </location>
    <ligand>
        <name>S-adenosyl-L-methionine</name>
        <dbReference type="ChEBI" id="CHEBI:59789"/>
    </ligand>
</feature>
<evidence type="ECO:0000256" key="7">
    <source>
        <dbReference type="SAM" id="MobiDB-lite"/>
    </source>
</evidence>
<protein>
    <recommendedName>
        <fullName evidence="6">18S rRNA aminocarboxypropyltransferase</fullName>
        <ecNumber evidence="6">2.5.1.157</ecNumber>
    </recommendedName>
</protein>
<feature type="binding site" evidence="6">
    <location>
        <position position="131"/>
    </location>
    <ligand>
        <name>S-adenosyl-L-methionine</name>
        <dbReference type="ChEBI" id="CHEBI:59789"/>
    </ligand>
</feature>
<dbReference type="STRING" id="147828.A0A4S2LSC7"/>
<dbReference type="CDD" id="cd02440">
    <property type="entry name" value="AdoMet_MTases"/>
    <property type="match status" value="1"/>
</dbReference>
<evidence type="ECO:0000313" key="11">
    <source>
        <dbReference type="Proteomes" id="UP000308267"/>
    </source>
</evidence>
<dbReference type="GO" id="GO:0000455">
    <property type="term" value="P:enzyme-directed rRNA pseudouridine synthesis"/>
    <property type="evidence" value="ECO:0007669"/>
    <property type="project" value="UniProtKB-UniRule"/>
</dbReference>
<keyword evidence="2 6" id="KW-0690">Ribosome biogenesis</keyword>
<evidence type="ECO:0000256" key="6">
    <source>
        <dbReference type="HAMAP-Rule" id="MF_03146"/>
    </source>
</evidence>
<evidence type="ECO:0000256" key="1">
    <source>
        <dbReference type="ARBA" id="ARBA00022490"/>
    </source>
</evidence>
<evidence type="ECO:0000259" key="8">
    <source>
        <dbReference type="Pfam" id="PF04034"/>
    </source>
</evidence>